<feature type="transmembrane region" description="Helical" evidence="10">
    <location>
        <begin position="161"/>
        <end position="179"/>
    </location>
</feature>
<organism evidence="11 12">
    <name type="scientific">[Clostridium] celerecrescens 18A</name>
    <dbReference type="NCBI Taxonomy" id="1286362"/>
    <lineage>
        <taxon>Bacteria</taxon>
        <taxon>Bacillati</taxon>
        <taxon>Bacillota</taxon>
        <taxon>Clostridia</taxon>
        <taxon>Lachnospirales</taxon>
        <taxon>Lachnospiraceae</taxon>
        <taxon>Lacrimispora</taxon>
    </lineage>
</organism>
<dbReference type="InterPro" id="IPR051327">
    <property type="entry name" value="MATE_MepA_subfamily"/>
</dbReference>
<comment type="similarity">
    <text evidence="2">Belongs to the multi antimicrobial extrusion (MATE) (TC 2.A.66.1) family. MepA subfamily.</text>
</comment>
<dbReference type="InterPro" id="IPR002528">
    <property type="entry name" value="MATE_fam"/>
</dbReference>
<dbReference type="PANTHER" id="PTHR43823">
    <property type="entry name" value="SPORULATION PROTEIN YKVU"/>
    <property type="match status" value="1"/>
</dbReference>
<sequence>MEQSVLKNYTKYVSLNILGMIGLSCYILADTFFVSKALGAAGLAALNFSIGIYSLINGTGLMIGIGGATRYSILKSQNGGKLINTVFTTSLKLGILAGVLFAITGVLGTGTLAVLLGADEATLPLTKSYLSTILYFAPFFILNNIMLAFVRNDNNPKLSMIAMMTGSLSNIILDYIFMFPLGMGMFGAAFATGLAPVISLVVLSSYFIQGKSSLRWLQSRFQWKAVRDIFGLGLAAFITEVSSAIVLITFNLVILGLEGNLGVASYGIVANIALVGISVFTGIAQGIQPLISKAYGSGNGIIIKKLLQYAVITSLAISSVIYTLVFFCSDQMINVFNSEQNSAIALLARVGLRVYFAGFFFAGINIIVCMYLSAAERGMNAFIISMARGCVVLVPMVLMLSRIWGMTGVWLAFVMTEGLVSVLGMILVFWKKRTDVYKDTL</sequence>
<evidence type="ECO:0000256" key="10">
    <source>
        <dbReference type="SAM" id="Phobius"/>
    </source>
</evidence>
<keyword evidence="5" id="KW-1003">Cell membrane</keyword>
<feature type="transmembrane region" description="Helical" evidence="10">
    <location>
        <begin position="381"/>
        <end position="404"/>
    </location>
</feature>
<evidence type="ECO:0000256" key="9">
    <source>
        <dbReference type="ARBA" id="ARBA00023251"/>
    </source>
</evidence>
<dbReference type="GO" id="GO:0005886">
    <property type="term" value="C:plasma membrane"/>
    <property type="evidence" value="ECO:0007669"/>
    <property type="project" value="UniProtKB-SubCell"/>
</dbReference>
<evidence type="ECO:0000256" key="4">
    <source>
        <dbReference type="ARBA" id="ARBA00022448"/>
    </source>
</evidence>
<feature type="transmembrane region" description="Helical" evidence="10">
    <location>
        <begin position="93"/>
        <end position="116"/>
    </location>
</feature>
<dbReference type="CDD" id="cd13143">
    <property type="entry name" value="MATE_MepA_like"/>
    <property type="match status" value="1"/>
</dbReference>
<proteinExistence type="inferred from homology"/>
<dbReference type="AlphaFoldDB" id="A0A2M8Z2C5"/>
<feature type="transmembrane region" description="Helical" evidence="10">
    <location>
        <begin position="229"/>
        <end position="257"/>
    </location>
</feature>
<evidence type="ECO:0000256" key="5">
    <source>
        <dbReference type="ARBA" id="ARBA00022475"/>
    </source>
</evidence>
<dbReference type="InterPro" id="IPR045070">
    <property type="entry name" value="MATE_MepA-like"/>
</dbReference>
<dbReference type="InterPro" id="IPR048279">
    <property type="entry name" value="MdtK-like"/>
</dbReference>
<dbReference type="Pfam" id="PF01554">
    <property type="entry name" value="MatE"/>
    <property type="match status" value="2"/>
</dbReference>
<dbReference type="Proteomes" id="UP000231092">
    <property type="component" value="Unassembled WGS sequence"/>
</dbReference>
<dbReference type="GO" id="GO:0042910">
    <property type="term" value="F:xenobiotic transmembrane transporter activity"/>
    <property type="evidence" value="ECO:0007669"/>
    <property type="project" value="InterPro"/>
</dbReference>
<keyword evidence="8 10" id="KW-0472">Membrane</keyword>
<dbReference type="GO" id="GO:0015297">
    <property type="term" value="F:antiporter activity"/>
    <property type="evidence" value="ECO:0007669"/>
    <property type="project" value="InterPro"/>
</dbReference>
<feature type="transmembrane region" description="Helical" evidence="10">
    <location>
        <begin position="410"/>
        <end position="430"/>
    </location>
</feature>
<keyword evidence="9" id="KW-0046">Antibiotic resistance</keyword>
<evidence type="ECO:0000313" key="12">
    <source>
        <dbReference type="Proteomes" id="UP000231092"/>
    </source>
</evidence>
<dbReference type="PANTHER" id="PTHR43823:SF3">
    <property type="entry name" value="MULTIDRUG EXPORT PROTEIN MEPA"/>
    <property type="match status" value="1"/>
</dbReference>
<evidence type="ECO:0000256" key="3">
    <source>
        <dbReference type="ARBA" id="ARBA00022106"/>
    </source>
</evidence>
<feature type="transmembrane region" description="Helical" evidence="10">
    <location>
        <begin position="306"/>
        <end position="327"/>
    </location>
</feature>
<dbReference type="RefSeq" id="WP_100304214.1">
    <property type="nucleotide sequence ID" value="NZ_PGET01000001.1"/>
</dbReference>
<keyword evidence="4" id="KW-0813">Transport</keyword>
<feature type="transmembrane region" description="Helical" evidence="10">
    <location>
        <begin position="185"/>
        <end position="208"/>
    </location>
</feature>
<evidence type="ECO:0000256" key="7">
    <source>
        <dbReference type="ARBA" id="ARBA00022989"/>
    </source>
</evidence>
<dbReference type="OrthoDB" id="305360at2"/>
<dbReference type="PROSITE" id="PS51257">
    <property type="entry name" value="PROKAR_LIPOPROTEIN"/>
    <property type="match status" value="1"/>
</dbReference>
<dbReference type="EMBL" id="PGET01000001">
    <property type="protein sequence ID" value="PJJ27599.1"/>
    <property type="molecule type" value="Genomic_DNA"/>
</dbReference>
<name>A0A2M8Z2C5_9FIRM</name>
<evidence type="ECO:0000256" key="8">
    <source>
        <dbReference type="ARBA" id="ARBA00023136"/>
    </source>
</evidence>
<gene>
    <name evidence="11" type="ORF">H171_1068</name>
</gene>
<evidence type="ECO:0000256" key="2">
    <source>
        <dbReference type="ARBA" id="ARBA00008417"/>
    </source>
</evidence>
<dbReference type="GO" id="GO:0046677">
    <property type="term" value="P:response to antibiotic"/>
    <property type="evidence" value="ECO:0007669"/>
    <property type="project" value="UniProtKB-KW"/>
</dbReference>
<feature type="transmembrane region" description="Helical" evidence="10">
    <location>
        <begin position="12"/>
        <end position="29"/>
    </location>
</feature>
<dbReference type="PIRSF" id="PIRSF006603">
    <property type="entry name" value="DinF"/>
    <property type="match status" value="1"/>
</dbReference>
<feature type="transmembrane region" description="Helical" evidence="10">
    <location>
        <begin position="263"/>
        <end position="285"/>
    </location>
</feature>
<comment type="subcellular location">
    <subcellularLocation>
        <location evidence="1">Cell membrane</location>
        <topology evidence="1">Multi-pass membrane protein</topology>
    </subcellularLocation>
</comment>
<feature type="transmembrane region" description="Helical" evidence="10">
    <location>
        <begin position="49"/>
        <end position="73"/>
    </location>
</feature>
<feature type="transmembrane region" description="Helical" evidence="10">
    <location>
        <begin position="354"/>
        <end position="374"/>
    </location>
</feature>
<protein>
    <recommendedName>
        <fullName evidence="3">Multidrug export protein MepA</fullName>
    </recommendedName>
</protein>
<evidence type="ECO:0000313" key="11">
    <source>
        <dbReference type="EMBL" id="PJJ27599.1"/>
    </source>
</evidence>
<feature type="transmembrane region" description="Helical" evidence="10">
    <location>
        <begin position="128"/>
        <end position="149"/>
    </location>
</feature>
<keyword evidence="7 10" id="KW-1133">Transmembrane helix</keyword>
<keyword evidence="6 10" id="KW-0812">Transmembrane</keyword>
<evidence type="ECO:0000256" key="6">
    <source>
        <dbReference type="ARBA" id="ARBA00022692"/>
    </source>
</evidence>
<reference evidence="11 12" key="1">
    <citation type="submission" date="2017-11" db="EMBL/GenBank/DDBJ databases">
        <title>Understudied soil microbes with underappreciated capabilities: Untangling the Clostridium saccharolyticum group.</title>
        <authorList>
            <person name="Leschine S."/>
        </authorList>
    </citation>
    <scope>NUCLEOTIDE SEQUENCE [LARGE SCALE GENOMIC DNA]</scope>
    <source>
        <strain evidence="11 12">18A</strain>
    </source>
</reference>
<comment type="caution">
    <text evidence="11">The sequence shown here is derived from an EMBL/GenBank/DDBJ whole genome shotgun (WGS) entry which is preliminary data.</text>
</comment>
<evidence type="ECO:0000256" key="1">
    <source>
        <dbReference type="ARBA" id="ARBA00004651"/>
    </source>
</evidence>
<accession>A0A2M8Z2C5</accession>